<dbReference type="EMBL" id="FTPS01000002">
    <property type="protein sequence ID" value="SIT86769.1"/>
    <property type="molecule type" value="Genomic_DNA"/>
</dbReference>
<dbReference type="AlphaFoldDB" id="A0A1R3XB47"/>
<dbReference type="OrthoDB" id="9806511at2"/>
<evidence type="ECO:0008006" key="3">
    <source>
        <dbReference type="Google" id="ProtNLM"/>
    </source>
</evidence>
<dbReference type="Gene3D" id="3.30.310.50">
    <property type="entry name" value="Alpha-D-phosphohexomutase, C-terminal domain"/>
    <property type="match status" value="1"/>
</dbReference>
<dbReference type="PIRSF" id="PIRSF028291">
    <property type="entry name" value="UCP028291"/>
    <property type="match status" value="1"/>
</dbReference>
<gene>
    <name evidence="1" type="ORF">SAMN05421849_2410</name>
</gene>
<dbReference type="Proteomes" id="UP000192455">
    <property type="component" value="Unassembled WGS sequence"/>
</dbReference>
<accession>A0A1R3XB47</accession>
<dbReference type="RefSeq" id="WP_076650282.1">
    <property type="nucleotide sequence ID" value="NZ_FTPS01000002.1"/>
</dbReference>
<sequence length="96" mass="10629">MKIATTIATPHASRYLQQLCKHFGHKIETRYDAQSGTCRFPHSTVELNAHDGGLDISVTAADEDGLSSGCRVVWSHLARFAFREDLPEPHWTPPAA</sequence>
<proteinExistence type="predicted"/>
<organism evidence="1 2">
    <name type="scientific">Pontibaca methylaminivorans</name>
    <dbReference type="NCBI Taxonomy" id="515897"/>
    <lineage>
        <taxon>Bacteria</taxon>
        <taxon>Pseudomonadati</taxon>
        <taxon>Pseudomonadota</taxon>
        <taxon>Alphaproteobacteria</taxon>
        <taxon>Rhodobacterales</taxon>
        <taxon>Roseobacteraceae</taxon>
        <taxon>Pontibaca</taxon>
    </lineage>
</organism>
<keyword evidence="2" id="KW-1185">Reference proteome</keyword>
<evidence type="ECO:0000313" key="1">
    <source>
        <dbReference type="EMBL" id="SIT86769.1"/>
    </source>
</evidence>
<name>A0A1R3XB47_9RHOB</name>
<protein>
    <recommendedName>
        <fullName evidence="3">DUF2218 domain-containing protein</fullName>
    </recommendedName>
</protein>
<dbReference type="InterPro" id="IPR014543">
    <property type="entry name" value="UCP028291"/>
</dbReference>
<dbReference type="Pfam" id="PF09981">
    <property type="entry name" value="DUF2218"/>
    <property type="match status" value="1"/>
</dbReference>
<reference evidence="1 2" key="1">
    <citation type="submission" date="2017-01" db="EMBL/GenBank/DDBJ databases">
        <authorList>
            <person name="Mah S.A."/>
            <person name="Swanson W.J."/>
            <person name="Moy G.W."/>
            <person name="Vacquier V.D."/>
        </authorList>
    </citation>
    <scope>NUCLEOTIDE SEQUENCE [LARGE SCALE GENOMIC DNA]</scope>
    <source>
        <strain evidence="1 2">DSM 21219</strain>
    </source>
</reference>
<evidence type="ECO:0000313" key="2">
    <source>
        <dbReference type="Proteomes" id="UP000192455"/>
    </source>
</evidence>